<dbReference type="GO" id="GO:0003677">
    <property type="term" value="F:DNA binding"/>
    <property type="evidence" value="ECO:0007669"/>
    <property type="project" value="UniProtKB-KW"/>
</dbReference>
<dbReference type="EMBL" id="JAUSQU010000001">
    <property type="protein sequence ID" value="MDP9842487.1"/>
    <property type="molecule type" value="Genomic_DNA"/>
</dbReference>
<organism evidence="6 7">
    <name type="scientific">Streptosporangium lutulentum</name>
    <dbReference type="NCBI Taxonomy" id="1461250"/>
    <lineage>
        <taxon>Bacteria</taxon>
        <taxon>Bacillati</taxon>
        <taxon>Actinomycetota</taxon>
        <taxon>Actinomycetes</taxon>
        <taxon>Streptosporangiales</taxon>
        <taxon>Streptosporangiaceae</taxon>
        <taxon>Streptosporangium</taxon>
    </lineage>
</organism>
<evidence type="ECO:0000256" key="1">
    <source>
        <dbReference type="ARBA" id="ARBA00009437"/>
    </source>
</evidence>
<dbReference type="Gene3D" id="1.10.10.10">
    <property type="entry name" value="Winged helix-like DNA-binding domain superfamily/Winged helix DNA-binding domain"/>
    <property type="match status" value="1"/>
</dbReference>
<protein>
    <submittedName>
        <fullName evidence="6">DNA-binding transcriptional LysR family regulator</fullName>
    </submittedName>
</protein>
<comment type="caution">
    <text evidence="6">The sequence shown here is derived from an EMBL/GenBank/DDBJ whole genome shotgun (WGS) entry which is preliminary data.</text>
</comment>
<dbReference type="PROSITE" id="PS50931">
    <property type="entry name" value="HTH_LYSR"/>
    <property type="match status" value="1"/>
</dbReference>
<dbReference type="CDD" id="cd08414">
    <property type="entry name" value="PBP2_LTTR_aromatics_like"/>
    <property type="match status" value="1"/>
</dbReference>
<sequence length="302" mass="33505">MDIDTRLLRYFAAVIEEGNLTRAAQRLFVSQPALTKQIRQLEAQLGVELFVRSRAGMSPTEAGEALAGQAGAVLAAWESALRATRGAKARAARTLRVGFVASAANEFTQRIVADFARRRPGWRVRMRQTEWSDPTAGLVSGDVDVALLRLPVPGQDDLDVEILLTEPRWIALPAAHRLADNDHISFQDLYEEPFVATPAESGWWREYWLAADEREGRPVRIGAVAHNPDEWLNAIAHGQGISLTPEATARFYQRPDVVYRPVTDVSPSQVGVAWPRTRLVDAVVEDFVRSCLAGCRDDPSRE</sequence>
<keyword evidence="4" id="KW-0804">Transcription</keyword>
<dbReference type="Gene3D" id="3.40.190.10">
    <property type="entry name" value="Periplasmic binding protein-like II"/>
    <property type="match status" value="2"/>
</dbReference>
<dbReference type="InterPro" id="IPR000847">
    <property type="entry name" value="LysR_HTH_N"/>
</dbReference>
<accession>A0ABT9Q6Z0</accession>
<dbReference type="Pfam" id="PF00126">
    <property type="entry name" value="HTH_1"/>
    <property type="match status" value="1"/>
</dbReference>
<dbReference type="RefSeq" id="WP_307556390.1">
    <property type="nucleotide sequence ID" value="NZ_JAUSQU010000001.1"/>
</dbReference>
<dbReference type="Proteomes" id="UP001225356">
    <property type="component" value="Unassembled WGS sequence"/>
</dbReference>
<name>A0ABT9Q6Z0_9ACTN</name>
<dbReference type="SUPFAM" id="SSF53850">
    <property type="entry name" value="Periplasmic binding protein-like II"/>
    <property type="match status" value="1"/>
</dbReference>
<evidence type="ECO:0000313" key="7">
    <source>
        <dbReference type="Proteomes" id="UP001225356"/>
    </source>
</evidence>
<keyword evidence="2" id="KW-0805">Transcription regulation</keyword>
<dbReference type="InterPro" id="IPR005119">
    <property type="entry name" value="LysR_subst-bd"/>
</dbReference>
<keyword evidence="3 6" id="KW-0238">DNA-binding</keyword>
<dbReference type="InterPro" id="IPR036390">
    <property type="entry name" value="WH_DNA-bd_sf"/>
</dbReference>
<dbReference type="PANTHER" id="PTHR30346:SF0">
    <property type="entry name" value="HCA OPERON TRANSCRIPTIONAL ACTIVATOR HCAR"/>
    <property type="match status" value="1"/>
</dbReference>
<evidence type="ECO:0000256" key="3">
    <source>
        <dbReference type="ARBA" id="ARBA00023125"/>
    </source>
</evidence>
<dbReference type="InterPro" id="IPR036388">
    <property type="entry name" value="WH-like_DNA-bd_sf"/>
</dbReference>
<evidence type="ECO:0000259" key="5">
    <source>
        <dbReference type="PROSITE" id="PS50931"/>
    </source>
</evidence>
<dbReference type="SUPFAM" id="SSF46785">
    <property type="entry name" value="Winged helix' DNA-binding domain"/>
    <property type="match status" value="1"/>
</dbReference>
<dbReference type="PANTHER" id="PTHR30346">
    <property type="entry name" value="TRANSCRIPTIONAL DUAL REGULATOR HCAR-RELATED"/>
    <property type="match status" value="1"/>
</dbReference>
<evidence type="ECO:0000313" key="6">
    <source>
        <dbReference type="EMBL" id="MDP9842487.1"/>
    </source>
</evidence>
<dbReference type="PRINTS" id="PR00039">
    <property type="entry name" value="HTHLYSR"/>
</dbReference>
<proteinExistence type="inferred from homology"/>
<comment type="similarity">
    <text evidence="1">Belongs to the LysR transcriptional regulatory family.</text>
</comment>
<gene>
    <name evidence="6" type="ORF">J2853_001698</name>
</gene>
<feature type="domain" description="HTH lysR-type" evidence="5">
    <location>
        <begin position="3"/>
        <end position="60"/>
    </location>
</feature>
<evidence type="ECO:0000256" key="4">
    <source>
        <dbReference type="ARBA" id="ARBA00023163"/>
    </source>
</evidence>
<keyword evidence="7" id="KW-1185">Reference proteome</keyword>
<evidence type="ECO:0000256" key="2">
    <source>
        <dbReference type="ARBA" id="ARBA00023015"/>
    </source>
</evidence>
<reference evidence="6 7" key="1">
    <citation type="submission" date="2023-07" db="EMBL/GenBank/DDBJ databases">
        <title>Sequencing the genomes of 1000 actinobacteria strains.</title>
        <authorList>
            <person name="Klenk H.-P."/>
        </authorList>
    </citation>
    <scope>NUCLEOTIDE SEQUENCE [LARGE SCALE GENOMIC DNA]</scope>
    <source>
        <strain evidence="6 7">DSM 46740</strain>
    </source>
</reference>
<dbReference type="Pfam" id="PF03466">
    <property type="entry name" value="LysR_substrate"/>
    <property type="match status" value="1"/>
</dbReference>